<evidence type="ECO:0000259" key="2">
    <source>
        <dbReference type="Pfam" id="PF03795"/>
    </source>
</evidence>
<dbReference type="SUPFAM" id="SSF54909">
    <property type="entry name" value="Dimeric alpha+beta barrel"/>
    <property type="match status" value="1"/>
</dbReference>
<dbReference type="EMBL" id="LT607754">
    <property type="protein sequence ID" value="SCG45898.1"/>
    <property type="molecule type" value="Genomic_DNA"/>
</dbReference>
<proteinExistence type="inferred from homology"/>
<dbReference type="Proteomes" id="UP000198221">
    <property type="component" value="Chromosome I"/>
</dbReference>
<evidence type="ECO:0000313" key="3">
    <source>
        <dbReference type="EMBL" id="SCG45898.1"/>
    </source>
</evidence>
<sequence>MWIVELAFTDAPERLAARPAHRERLTALHAEGKVRITGPLADDSGAVLVFDVPDRPELDRLLAADPYFTTRGVEIVQIREWAPFLT</sequence>
<accession>A0A1C5HIS1</accession>
<dbReference type="InterPro" id="IPR005545">
    <property type="entry name" value="YCII"/>
</dbReference>
<evidence type="ECO:0000256" key="1">
    <source>
        <dbReference type="ARBA" id="ARBA00007689"/>
    </source>
</evidence>
<gene>
    <name evidence="3" type="ORF">GA0070613_1391</name>
</gene>
<organism evidence="3 4">
    <name type="scientific">Micromonospora inositola</name>
    <dbReference type="NCBI Taxonomy" id="47865"/>
    <lineage>
        <taxon>Bacteria</taxon>
        <taxon>Bacillati</taxon>
        <taxon>Actinomycetota</taxon>
        <taxon>Actinomycetes</taxon>
        <taxon>Micromonosporales</taxon>
        <taxon>Micromonosporaceae</taxon>
        <taxon>Micromonospora</taxon>
    </lineage>
</organism>
<dbReference type="AlphaFoldDB" id="A0A1C5HIS1"/>
<dbReference type="InterPro" id="IPR011008">
    <property type="entry name" value="Dimeric_a/b-barrel"/>
</dbReference>
<feature type="domain" description="YCII-related" evidence="2">
    <location>
        <begin position="12"/>
        <end position="81"/>
    </location>
</feature>
<dbReference type="OrthoDB" id="8968203at2"/>
<name>A0A1C5HIS1_9ACTN</name>
<reference evidence="4" key="1">
    <citation type="submission" date="2016-06" db="EMBL/GenBank/DDBJ databases">
        <authorList>
            <person name="Varghese N."/>
            <person name="Submissions Spin"/>
        </authorList>
    </citation>
    <scope>NUCLEOTIDE SEQUENCE [LARGE SCALE GENOMIC DNA]</scope>
    <source>
        <strain evidence="4">DSM 43819</strain>
    </source>
</reference>
<dbReference type="RefSeq" id="WP_089011520.1">
    <property type="nucleotide sequence ID" value="NZ_LT607754.1"/>
</dbReference>
<protein>
    <recommendedName>
        <fullName evidence="2">YCII-related domain-containing protein</fullName>
    </recommendedName>
</protein>
<comment type="similarity">
    <text evidence="1">Belongs to the YciI family.</text>
</comment>
<dbReference type="Pfam" id="PF03795">
    <property type="entry name" value="YCII"/>
    <property type="match status" value="1"/>
</dbReference>
<evidence type="ECO:0000313" key="4">
    <source>
        <dbReference type="Proteomes" id="UP000198221"/>
    </source>
</evidence>
<dbReference type="Gene3D" id="3.30.70.1060">
    <property type="entry name" value="Dimeric alpha+beta barrel"/>
    <property type="match status" value="1"/>
</dbReference>
<keyword evidence="4" id="KW-1185">Reference proteome</keyword>